<dbReference type="InterPro" id="IPR052058">
    <property type="entry name" value="Alcohol_O-acetyltransferase"/>
</dbReference>
<name>A0AAN6VQC1_9PEZI</name>
<dbReference type="SUPFAM" id="SSF52777">
    <property type="entry name" value="CoA-dependent acyltransferases"/>
    <property type="match status" value="1"/>
</dbReference>
<dbReference type="GO" id="GO:0008080">
    <property type="term" value="F:N-acetyltransferase activity"/>
    <property type="evidence" value="ECO:0007669"/>
    <property type="project" value="TreeGrafter"/>
</dbReference>
<dbReference type="EMBL" id="MU856889">
    <property type="protein sequence ID" value="KAK4155359.1"/>
    <property type="molecule type" value="Genomic_DNA"/>
</dbReference>
<dbReference type="PANTHER" id="PTHR28037">
    <property type="entry name" value="ALCOHOL O-ACETYLTRANSFERASE 1-RELATED"/>
    <property type="match status" value="1"/>
</dbReference>
<dbReference type="InterPro" id="IPR010828">
    <property type="entry name" value="Atf2/Sli1-like"/>
</dbReference>
<organism evidence="1 2">
    <name type="scientific">Chaetomidium leptoderma</name>
    <dbReference type="NCBI Taxonomy" id="669021"/>
    <lineage>
        <taxon>Eukaryota</taxon>
        <taxon>Fungi</taxon>
        <taxon>Dikarya</taxon>
        <taxon>Ascomycota</taxon>
        <taxon>Pezizomycotina</taxon>
        <taxon>Sordariomycetes</taxon>
        <taxon>Sordariomycetidae</taxon>
        <taxon>Sordariales</taxon>
        <taxon>Chaetomiaceae</taxon>
        <taxon>Chaetomidium</taxon>
    </lineage>
</organism>
<evidence type="ECO:0000313" key="1">
    <source>
        <dbReference type="EMBL" id="KAK4155359.1"/>
    </source>
</evidence>
<accession>A0AAN6VQC1</accession>
<reference evidence="1" key="2">
    <citation type="submission" date="2023-05" db="EMBL/GenBank/DDBJ databases">
        <authorList>
            <consortium name="Lawrence Berkeley National Laboratory"/>
            <person name="Steindorff A."/>
            <person name="Hensen N."/>
            <person name="Bonometti L."/>
            <person name="Westerberg I."/>
            <person name="Brannstrom I.O."/>
            <person name="Guillou S."/>
            <person name="Cros-Aarteil S."/>
            <person name="Calhoun S."/>
            <person name="Haridas S."/>
            <person name="Kuo A."/>
            <person name="Mondo S."/>
            <person name="Pangilinan J."/>
            <person name="Riley R."/>
            <person name="Labutti K."/>
            <person name="Andreopoulos B."/>
            <person name="Lipzen A."/>
            <person name="Chen C."/>
            <person name="Yanf M."/>
            <person name="Daum C."/>
            <person name="Ng V."/>
            <person name="Clum A."/>
            <person name="Ohm R."/>
            <person name="Martin F."/>
            <person name="Silar P."/>
            <person name="Natvig D."/>
            <person name="Lalanne C."/>
            <person name="Gautier V."/>
            <person name="Ament-Velasquez S.L."/>
            <person name="Kruys A."/>
            <person name="Hutchinson M.I."/>
            <person name="Powell A.J."/>
            <person name="Barry K."/>
            <person name="Miller A.N."/>
            <person name="Grigoriev I.V."/>
            <person name="Debuchy R."/>
            <person name="Gladieux P."/>
            <person name="Thoren M.H."/>
            <person name="Johannesson H."/>
        </authorList>
    </citation>
    <scope>NUCLEOTIDE SEQUENCE</scope>
    <source>
        <strain evidence="1">CBS 538.74</strain>
    </source>
</reference>
<proteinExistence type="predicted"/>
<keyword evidence="2" id="KW-1185">Reference proteome</keyword>
<dbReference type="Gene3D" id="3.30.559.10">
    <property type="entry name" value="Chloramphenicol acetyltransferase-like domain"/>
    <property type="match status" value="1"/>
</dbReference>
<evidence type="ECO:0000313" key="2">
    <source>
        <dbReference type="Proteomes" id="UP001302745"/>
    </source>
</evidence>
<comment type="caution">
    <text evidence="1">The sequence shown here is derived from an EMBL/GenBank/DDBJ whole genome shotgun (WGS) entry which is preliminary data.</text>
</comment>
<gene>
    <name evidence="1" type="ORF">C8A00DRAFT_13589</name>
</gene>
<dbReference type="Proteomes" id="UP001302745">
    <property type="component" value="Unassembled WGS sequence"/>
</dbReference>
<dbReference type="AlphaFoldDB" id="A0AAN6VQC1"/>
<dbReference type="PANTHER" id="PTHR28037:SF1">
    <property type="entry name" value="ALCOHOL O-ACETYLTRANSFERASE 1-RELATED"/>
    <property type="match status" value="1"/>
</dbReference>
<dbReference type="Pfam" id="PF07247">
    <property type="entry name" value="AATase"/>
    <property type="match status" value="1"/>
</dbReference>
<protein>
    <submittedName>
        <fullName evidence="1">Alcohol O-acetyltransferase 1</fullName>
    </submittedName>
</protein>
<reference evidence="1" key="1">
    <citation type="journal article" date="2023" name="Mol. Phylogenet. Evol.">
        <title>Genome-scale phylogeny and comparative genomics of the fungal order Sordariales.</title>
        <authorList>
            <person name="Hensen N."/>
            <person name="Bonometti L."/>
            <person name="Westerberg I."/>
            <person name="Brannstrom I.O."/>
            <person name="Guillou S."/>
            <person name="Cros-Aarteil S."/>
            <person name="Calhoun S."/>
            <person name="Haridas S."/>
            <person name="Kuo A."/>
            <person name="Mondo S."/>
            <person name="Pangilinan J."/>
            <person name="Riley R."/>
            <person name="LaButti K."/>
            <person name="Andreopoulos B."/>
            <person name="Lipzen A."/>
            <person name="Chen C."/>
            <person name="Yan M."/>
            <person name="Daum C."/>
            <person name="Ng V."/>
            <person name="Clum A."/>
            <person name="Steindorff A."/>
            <person name="Ohm R.A."/>
            <person name="Martin F."/>
            <person name="Silar P."/>
            <person name="Natvig D.O."/>
            <person name="Lalanne C."/>
            <person name="Gautier V."/>
            <person name="Ament-Velasquez S.L."/>
            <person name="Kruys A."/>
            <person name="Hutchinson M.I."/>
            <person name="Powell A.J."/>
            <person name="Barry K."/>
            <person name="Miller A.N."/>
            <person name="Grigoriev I.V."/>
            <person name="Debuchy R."/>
            <person name="Gladieux P."/>
            <person name="Hiltunen Thoren M."/>
            <person name="Johannesson H."/>
        </authorList>
    </citation>
    <scope>NUCLEOTIDE SEQUENCE</scope>
    <source>
        <strain evidence="1">CBS 538.74</strain>
    </source>
</reference>
<dbReference type="InterPro" id="IPR023213">
    <property type="entry name" value="CAT-like_dom_sf"/>
</dbReference>
<sequence>MGALDGRVRPLGPCEIYSSSRHSVGFYRCVANTCRYSVPQAALRGQAVRDAFETAVANVLLAIPSLTVGIVGQETSKPQFTQVLSINLKDHFEYRETADADPGTRDSVLLGILENQHDQPWPEIEHRPPWKLIVVARDAVPEDGVVVLDAVFAVHHSIADGRSTALFHTSLLNELNRSSGQPAQLSGCILNVTGSGARKLTPPMEELVKFSTSWGFLFQTLWRELGPAWLQDQPAAPWTGKAITREPCRTNVRLITVPAVAVPRLLAACRANQTTLTPLLHALALASFARHVPPEEAVTFHSSTPIDIRPFMDNSSDPAGRRSLFGVFITAQYHDFSASLTRALREGPSTDEIWKTAADLRRSMKQHLDNVPKDDIMSMLGWVTDWQKFWLSKVGQPRQDTWEVSNIGSMAGGHGETDDAARGWKIQRSLMSQGATVAGAAISISVAGVAGGEIAVVLGWQEGIVEKDTVDGLARDLQSWLDRLGQGKELN</sequence>